<sequence>MARPRSEDKQLALLQAATDIVAAQGLGAPTSQIAKRAGVAEGTLFRYFPTKDALLNALYLYQSRRASEATNTAWDEQLPMETRMLHMWEAWIDWGVANPAAFSAIAQLEVSDKLTDAARDEAWGLCECAQQALHGMQFPGMDKPSSLAFFNALSTGIAQATINFLLQHPEHAEACKRASFALSWPLLRS</sequence>
<dbReference type="Gene3D" id="1.10.357.10">
    <property type="entry name" value="Tetracycline Repressor, domain 2"/>
    <property type="match status" value="1"/>
</dbReference>
<evidence type="ECO:0000259" key="3">
    <source>
        <dbReference type="PROSITE" id="PS50977"/>
    </source>
</evidence>
<accession>A0ABV8CP29</accession>
<evidence type="ECO:0000313" key="5">
    <source>
        <dbReference type="Proteomes" id="UP001595692"/>
    </source>
</evidence>
<dbReference type="InterPro" id="IPR009057">
    <property type="entry name" value="Homeodomain-like_sf"/>
</dbReference>
<dbReference type="Proteomes" id="UP001595692">
    <property type="component" value="Unassembled WGS sequence"/>
</dbReference>
<name>A0ABV8CP29_9GAMM</name>
<dbReference type="PRINTS" id="PR00455">
    <property type="entry name" value="HTHTETR"/>
</dbReference>
<dbReference type="Pfam" id="PF00440">
    <property type="entry name" value="TetR_N"/>
    <property type="match status" value="1"/>
</dbReference>
<organism evidence="4 5">
    <name type="scientific">Pseudaeromonas sharmana</name>
    <dbReference type="NCBI Taxonomy" id="328412"/>
    <lineage>
        <taxon>Bacteria</taxon>
        <taxon>Pseudomonadati</taxon>
        <taxon>Pseudomonadota</taxon>
        <taxon>Gammaproteobacteria</taxon>
        <taxon>Aeromonadales</taxon>
        <taxon>Aeromonadaceae</taxon>
        <taxon>Pseudaeromonas</taxon>
    </lineage>
</organism>
<evidence type="ECO:0000256" key="2">
    <source>
        <dbReference type="PROSITE-ProRule" id="PRU00335"/>
    </source>
</evidence>
<dbReference type="PROSITE" id="PS50977">
    <property type="entry name" value="HTH_TETR_2"/>
    <property type="match status" value="1"/>
</dbReference>
<feature type="domain" description="HTH tetR-type" evidence="3">
    <location>
        <begin position="7"/>
        <end position="66"/>
    </location>
</feature>
<dbReference type="SUPFAM" id="SSF46689">
    <property type="entry name" value="Homeodomain-like"/>
    <property type="match status" value="1"/>
</dbReference>
<dbReference type="InterPro" id="IPR001647">
    <property type="entry name" value="HTH_TetR"/>
</dbReference>
<reference evidence="5" key="1">
    <citation type="journal article" date="2019" name="Int. J. Syst. Evol. Microbiol.">
        <title>The Global Catalogue of Microorganisms (GCM) 10K type strain sequencing project: providing services to taxonomists for standard genome sequencing and annotation.</title>
        <authorList>
            <consortium name="The Broad Institute Genomics Platform"/>
            <consortium name="The Broad Institute Genome Sequencing Center for Infectious Disease"/>
            <person name="Wu L."/>
            <person name="Ma J."/>
        </authorList>
    </citation>
    <scope>NUCLEOTIDE SEQUENCE [LARGE SCALE GENOMIC DNA]</scope>
    <source>
        <strain evidence="5">CCUG 54939</strain>
    </source>
</reference>
<keyword evidence="5" id="KW-1185">Reference proteome</keyword>
<gene>
    <name evidence="4" type="ORF">ACFOSS_10575</name>
</gene>
<proteinExistence type="predicted"/>
<dbReference type="PANTHER" id="PTHR30055:SF222">
    <property type="entry name" value="REGULATORY PROTEIN"/>
    <property type="match status" value="1"/>
</dbReference>
<evidence type="ECO:0000313" key="4">
    <source>
        <dbReference type="EMBL" id="MFC3913908.1"/>
    </source>
</evidence>
<dbReference type="RefSeq" id="WP_377152322.1">
    <property type="nucleotide sequence ID" value="NZ_JBHSAF010000014.1"/>
</dbReference>
<feature type="DNA-binding region" description="H-T-H motif" evidence="2">
    <location>
        <begin position="29"/>
        <end position="48"/>
    </location>
</feature>
<protein>
    <submittedName>
        <fullName evidence="4">TetR/AcrR family transcriptional regulator</fullName>
    </submittedName>
</protein>
<dbReference type="InterPro" id="IPR050109">
    <property type="entry name" value="HTH-type_TetR-like_transc_reg"/>
</dbReference>
<dbReference type="EMBL" id="JBHSAF010000014">
    <property type="protein sequence ID" value="MFC3913908.1"/>
    <property type="molecule type" value="Genomic_DNA"/>
</dbReference>
<keyword evidence="1 2" id="KW-0238">DNA-binding</keyword>
<dbReference type="PANTHER" id="PTHR30055">
    <property type="entry name" value="HTH-TYPE TRANSCRIPTIONAL REGULATOR RUTR"/>
    <property type="match status" value="1"/>
</dbReference>
<comment type="caution">
    <text evidence="4">The sequence shown here is derived from an EMBL/GenBank/DDBJ whole genome shotgun (WGS) entry which is preliminary data.</text>
</comment>
<evidence type="ECO:0000256" key="1">
    <source>
        <dbReference type="ARBA" id="ARBA00023125"/>
    </source>
</evidence>